<evidence type="ECO:0000259" key="1">
    <source>
        <dbReference type="PROSITE" id="PS50181"/>
    </source>
</evidence>
<dbReference type="CDD" id="cd22160">
    <property type="entry name" value="F-box_AtFBL13-like"/>
    <property type="match status" value="1"/>
</dbReference>
<dbReference type="InterPro" id="IPR036047">
    <property type="entry name" value="F-box-like_dom_sf"/>
</dbReference>
<keyword evidence="3" id="KW-1185">Reference proteome</keyword>
<dbReference type="Proteomes" id="UP001374584">
    <property type="component" value="Unassembled WGS sequence"/>
</dbReference>
<dbReference type="InterPro" id="IPR055411">
    <property type="entry name" value="LRR_FXL15/At3g58940/PEG3-like"/>
</dbReference>
<organism evidence="2 3">
    <name type="scientific">Phaseolus coccineus</name>
    <name type="common">Scarlet runner bean</name>
    <name type="synonym">Phaseolus multiflorus</name>
    <dbReference type="NCBI Taxonomy" id="3886"/>
    <lineage>
        <taxon>Eukaryota</taxon>
        <taxon>Viridiplantae</taxon>
        <taxon>Streptophyta</taxon>
        <taxon>Embryophyta</taxon>
        <taxon>Tracheophyta</taxon>
        <taxon>Spermatophyta</taxon>
        <taxon>Magnoliopsida</taxon>
        <taxon>eudicotyledons</taxon>
        <taxon>Gunneridae</taxon>
        <taxon>Pentapetalae</taxon>
        <taxon>rosids</taxon>
        <taxon>fabids</taxon>
        <taxon>Fabales</taxon>
        <taxon>Fabaceae</taxon>
        <taxon>Papilionoideae</taxon>
        <taxon>50 kb inversion clade</taxon>
        <taxon>NPAAA clade</taxon>
        <taxon>indigoferoid/millettioid clade</taxon>
        <taxon>Phaseoleae</taxon>
        <taxon>Phaseolus</taxon>
    </lineage>
</organism>
<dbReference type="AlphaFoldDB" id="A0AAN9N287"/>
<dbReference type="InterPro" id="IPR032675">
    <property type="entry name" value="LRR_dom_sf"/>
</dbReference>
<dbReference type="SUPFAM" id="SSF81383">
    <property type="entry name" value="F-box domain"/>
    <property type="match status" value="1"/>
</dbReference>
<gene>
    <name evidence="2" type="ORF">VNO80_12873</name>
</gene>
<evidence type="ECO:0000313" key="3">
    <source>
        <dbReference type="Proteomes" id="UP001374584"/>
    </source>
</evidence>
<dbReference type="Pfam" id="PF00646">
    <property type="entry name" value="F-box"/>
    <property type="match status" value="1"/>
</dbReference>
<dbReference type="PROSITE" id="PS50181">
    <property type="entry name" value="FBOX"/>
    <property type="match status" value="1"/>
</dbReference>
<evidence type="ECO:0000313" key="2">
    <source>
        <dbReference type="EMBL" id="KAK7364316.1"/>
    </source>
</evidence>
<sequence>MLKFFRNERISIEEGKGKVGNLIMKIKKKPRRNRTGREEERDRLSELPDCVLVHIMEFMDTKYAVQTCVLSKRWKDLWKHLTTLAFNTFFFNNVTNFSKFVSHVLSRRDDSISLLNLEFTRRGYAQPQPLNRLMKYAVLHNVQQLTIFINLNFKPSFEFRPYIFSCQSLTFLKLSVSSYDPSMILLPESLNMPALRSLQLESVTFTASGSDYAEPFSTCHMLNTLILEGCSLQNDVKFLTISNSNLSNLTIDGSFEAGFFQIELSTPNLSSLSVLGHNNHPFLSSCNLSFLEELTIETYGYTCFHKIELLIISWLQGLTNVKIMTVSARALEIILQDLSKPLAASIQRPCFVQLKSLQVKKPPHADISNDRLNRALEYLLQNSPLARIDFLEGDIHA</sequence>
<dbReference type="Gene3D" id="1.20.1280.50">
    <property type="match status" value="1"/>
</dbReference>
<dbReference type="Pfam" id="PF24758">
    <property type="entry name" value="LRR_At5g56370"/>
    <property type="match status" value="1"/>
</dbReference>
<dbReference type="SUPFAM" id="SSF52047">
    <property type="entry name" value="RNI-like"/>
    <property type="match status" value="1"/>
</dbReference>
<dbReference type="EMBL" id="JAYMYR010000005">
    <property type="protein sequence ID" value="KAK7364316.1"/>
    <property type="molecule type" value="Genomic_DNA"/>
</dbReference>
<dbReference type="PANTHER" id="PTHR34223:SF51">
    <property type="entry name" value="OS06G0556300 PROTEIN"/>
    <property type="match status" value="1"/>
</dbReference>
<proteinExistence type="predicted"/>
<dbReference type="Gene3D" id="3.80.10.10">
    <property type="entry name" value="Ribonuclease Inhibitor"/>
    <property type="match status" value="1"/>
</dbReference>
<accession>A0AAN9N287</accession>
<dbReference type="InterPro" id="IPR053197">
    <property type="entry name" value="F-box_SCFL_complex_component"/>
</dbReference>
<dbReference type="PANTHER" id="PTHR34223">
    <property type="entry name" value="OS11G0201299 PROTEIN"/>
    <property type="match status" value="1"/>
</dbReference>
<name>A0AAN9N287_PHACN</name>
<feature type="domain" description="F-box" evidence="1">
    <location>
        <begin position="41"/>
        <end position="89"/>
    </location>
</feature>
<reference evidence="2 3" key="1">
    <citation type="submission" date="2024-01" db="EMBL/GenBank/DDBJ databases">
        <title>The genomes of 5 underutilized Papilionoideae crops provide insights into root nodulation and disease resistanc.</title>
        <authorList>
            <person name="Jiang F."/>
        </authorList>
    </citation>
    <scope>NUCLEOTIDE SEQUENCE [LARGE SCALE GENOMIC DNA]</scope>
    <source>
        <strain evidence="2">JINMINGXINNONG_FW02</strain>
        <tissue evidence="2">Leaves</tissue>
    </source>
</reference>
<dbReference type="InterPro" id="IPR001810">
    <property type="entry name" value="F-box_dom"/>
</dbReference>
<comment type="caution">
    <text evidence="2">The sequence shown here is derived from an EMBL/GenBank/DDBJ whole genome shotgun (WGS) entry which is preliminary data.</text>
</comment>
<protein>
    <recommendedName>
        <fullName evidence="1">F-box domain-containing protein</fullName>
    </recommendedName>
</protein>
<dbReference type="InterPro" id="IPR053781">
    <property type="entry name" value="F-box_AtFBL13-like"/>
</dbReference>